<keyword evidence="5" id="KW-0819">tRNA processing</keyword>
<dbReference type="Proteomes" id="UP001172083">
    <property type="component" value="Unassembled WGS sequence"/>
</dbReference>
<keyword evidence="7" id="KW-0547">Nucleotide-binding</keyword>
<keyword evidence="8" id="KW-0067">ATP-binding</keyword>
<gene>
    <name evidence="11" type="primary">tsaE</name>
    <name evidence="11" type="ORF">QQ020_07970</name>
</gene>
<evidence type="ECO:0000256" key="2">
    <source>
        <dbReference type="ARBA" id="ARBA00007599"/>
    </source>
</evidence>
<dbReference type="PANTHER" id="PTHR33540:SF2">
    <property type="entry name" value="TRNA THREONYLCARBAMOYLADENOSINE BIOSYNTHESIS PROTEIN TSAE"/>
    <property type="match status" value="1"/>
</dbReference>
<dbReference type="RefSeq" id="WP_346757310.1">
    <property type="nucleotide sequence ID" value="NZ_JAUJEB010000001.1"/>
</dbReference>
<evidence type="ECO:0000256" key="6">
    <source>
        <dbReference type="ARBA" id="ARBA00022723"/>
    </source>
</evidence>
<sequence length="147" mass="16869">MRAKGKPIQQIDNLNIDDLPNASKNIIAFAQDYKIWLFEGEMGAGKTTLIKALCEALGVVDEVSSPTFALVNEYVNREQATFYHFDFYRIEHEEEAMDIGVDEYFYSGHLCFVEWPGKIPSLIPDEFLRIFITINSDNTRKIVLEIV</sequence>
<comment type="caution">
    <text evidence="11">The sequence shown here is derived from an EMBL/GenBank/DDBJ whole genome shotgun (WGS) entry which is preliminary data.</text>
</comment>
<dbReference type="Pfam" id="PF02367">
    <property type="entry name" value="TsaE"/>
    <property type="match status" value="1"/>
</dbReference>
<evidence type="ECO:0000256" key="10">
    <source>
        <dbReference type="ARBA" id="ARBA00032441"/>
    </source>
</evidence>
<evidence type="ECO:0000256" key="3">
    <source>
        <dbReference type="ARBA" id="ARBA00019010"/>
    </source>
</evidence>
<reference evidence="11" key="1">
    <citation type="submission" date="2023-06" db="EMBL/GenBank/DDBJ databases">
        <title>Genomic of Agaribacillus aureum.</title>
        <authorList>
            <person name="Wang G."/>
        </authorList>
    </citation>
    <scope>NUCLEOTIDE SEQUENCE</scope>
    <source>
        <strain evidence="11">BMA12</strain>
    </source>
</reference>
<evidence type="ECO:0000256" key="5">
    <source>
        <dbReference type="ARBA" id="ARBA00022694"/>
    </source>
</evidence>
<evidence type="ECO:0000256" key="1">
    <source>
        <dbReference type="ARBA" id="ARBA00004496"/>
    </source>
</evidence>
<keyword evidence="6" id="KW-0479">Metal-binding</keyword>
<dbReference type="PANTHER" id="PTHR33540">
    <property type="entry name" value="TRNA THREONYLCARBAMOYLADENOSINE BIOSYNTHESIS PROTEIN TSAE"/>
    <property type="match status" value="1"/>
</dbReference>
<evidence type="ECO:0000313" key="11">
    <source>
        <dbReference type="EMBL" id="MDN5211983.1"/>
    </source>
</evidence>
<keyword evidence="9" id="KW-0460">Magnesium</keyword>
<dbReference type="InterPro" id="IPR027417">
    <property type="entry name" value="P-loop_NTPase"/>
</dbReference>
<keyword evidence="12" id="KW-1185">Reference proteome</keyword>
<dbReference type="SUPFAM" id="SSF52540">
    <property type="entry name" value="P-loop containing nucleoside triphosphate hydrolases"/>
    <property type="match status" value="1"/>
</dbReference>
<evidence type="ECO:0000256" key="4">
    <source>
        <dbReference type="ARBA" id="ARBA00022490"/>
    </source>
</evidence>
<evidence type="ECO:0000256" key="7">
    <source>
        <dbReference type="ARBA" id="ARBA00022741"/>
    </source>
</evidence>
<comment type="similarity">
    <text evidence="2">Belongs to the TsaE family.</text>
</comment>
<comment type="subcellular location">
    <subcellularLocation>
        <location evidence="1">Cytoplasm</location>
    </subcellularLocation>
</comment>
<evidence type="ECO:0000256" key="8">
    <source>
        <dbReference type="ARBA" id="ARBA00022840"/>
    </source>
</evidence>
<name>A0ABT8L6X1_9BACT</name>
<organism evidence="11 12">
    <name type="scientific">Agaribacillus aureus</name>
    <dbReference type="NCBI Taxonomy" id="3051825"/>
    <lineage>
        <taxon>Bacteria</taxon>
        <taxon>Pseudomonadati</taxon>
        <taxon>Bacteroidota</taxon>
        <taxon>Cytophagia</taxon>
        <taxon>Cytophagales</taxon>
        <taxon>Splendidivirgaceae</taxon>
        <taxon>Agaribacillus</taxon>
    </lineage>
</organism>
<protein>
    <recommendedName>
        <fullName evidence="3">tRNA threonylcarbamoyladenosine biosynthesis protein TsaE</fullName>
    </recommendedName>
    <alternativeName>
        <fullName evidence="10">t(6)A37 threonylcarbamoyladenosine biosynthesis protein TsaE</fullName>
    </alternativeName>
</protein>
<dbReference type="InterPro" id="IPR003442">
    <property type="entry name" value="T6A_TsaE"/>
</dbReference>
<evidence type="ECO:0000313" key="12">
    <source>
        <dbReference type="Proteomes" id="UP001172083"/>
    </source>
</evidence>
<dbReference type="NCBIfam" id="TIGR00150">
    <property type="entry name" value="T6A_YjeE"/>
    <property type="match status" value="1"/>
</dbReference>
<dbReference type="Gene3D" id="3.40.50.300">
    <property type="entry name" value="P-loop containing nucleotide triphosphate hydrolases"/>
    <property type="match status" value="1"/>
</dbReference>
<dbReference type="EMBL" id="JAUJEB010000001">
    <property type="protein sequence ID" value="MDN5211983.1"/>
    <property type="molecule type" value="Genomic_DNA"/>
</dbReference>
<accession>A0ABT8L6X1</accession>
<evidence type="ECO:0000256" key="9">
    <source>
        <dbReference type="ARBA" id="ARBA00022842"/>
    </source>
</evidence>
<keyword evidence="4" id="KW-0963">Cytoplasm</keyword>
<proteinExistence type="inferred from homology"/>